<keyword evidence="1" id="KW-1133">Transmembrane helix</keyword>
<protein>
    <submittedName>
        <fullName evidence="2">GH23261</fullName>
    </submittedName>
</protein>
<evidence type="ECO:0000313" key="2">
    <source>
        <dbReference type="EMBL" id="EDW04342.1"/>
    </source>
</evidence>
<dbReference type="EMBL" id="CH926346">
    <property type="protein sequence ID" value="EDW04342.1"/>
    <property type="molecule type" value="Genomic_DNA"/>
</dbReference>
<dbReference type="PANTHER" id="PTHR31434:SF2">
    <property type="entry name" value="S PHASE CYCLIN A-ASSOCIATED PROTEIN IN THE ENDOPLASMIC RETICULUM"/>
    <property type="match status" value="1"/>
</dbReference>
<dbReference type="eggNOG" id="KOG4722">
    <property type="taxonomic scope" value="Eukaryota"/>
</dbReference>
<dbReference type="InParanoid" id="B4K3W5"/>
<dbReference type="Proteomes" id="UP000001070">
    <property type="component" value="Unassembled WGS sequence"/>
</dbReference>
<keyword evidence="3" id="KW-1185">Reference proteome</keyword>
<dbReference type="OrthoDB" id="71500at2759"/>
<name>B4K3W5_DROGR</name>
<proteinExistence type="predicted"/>
<dbReference type="PANTHER" id="PTHR31434">
    <property type="entry name" value="S PHASE CYCLIN A-ASSOCIATED PROTEIN IN THE ENDOPLASMIC RETICULUM"/>
    <property type="match status" value="1"/>
</dbReference>
<reference evidence="2 3" key="1">
    <citation type="journal article" date="2007" name="Nature">
        <title>Evolution of genes and genomes on the Drosophila phylogeny.</title>
        <authorList>
            <consortium name="Drosophila 12 Genomes Consortium"/>
            <person name="Clark A.G."/>
            <person name="Eisen M.B."/>
            <person name="Smith D.R."/>
            <person name="Bergman C.M."/>
            <person name="Oliver B."/>
            <person name="Markow T.A."/>
            <person name="Kaufman T.C."/>
            <person name="Kellis M."/>
            <person name="Gelbart W."/>
            <person name="Iyer V.N."/>
            <person name="Pollard D.A."/>
            <person name="Sackton T.B."/>
            <person name="Larracuente A.M."/>
            <person name="Singh N.D."/>
            <person name="Abad J.P."/>
            <person name="Abt D.N."/>
            <person name="Adryan B."/>
            <person name="Aguade M."/>
            <person name="Akashi H."/>
            <person name="Anderson W.W."/>
            <person name="Aquadro C.F."/>
            <person name="Ardell D.H."/>
            <person name="Arguello R."/>
            <person name="Artieri C.G."/>
            <person name="Barbash D.A."/>
            <person name="Barker D."/>
            <person name="Barsanti P."/>
            <person name="Batterham P."/>
            <person name="Batzoglou S."/>
            <person name="Begun D."/>
            <person name="Bhutkar A."/>
            <person name="Blanco E."/>
            <person name="Bosak S.A."/>
            <person name="Bradley R.K."/>
            <person name="Brand A.D."/>
            <person name="Brent M.R."/>
            <person name="Brooks A.N."/>
            <person name="Brown R.H."/>
            <person name="Butlin R.K."/>
            <person name="Caggese C."/>
            <person name="Calvi B.R."/>
            <person name="Bernardo de Carvalho A."/>
            <person name="Caspi A."/>
            <person name="Castrezana S."/>
            <person name="Celniker S.E."/>
            <person name="Chang J.L."/>
            <person name="Chapple C."/>
            <person name="Chatterji S."/>
            <person name="Chinwalla A."/>
            <person name="Civetta A."/>
            <person name="Clifton S.W."/>
            <person name="Comeron J.M."/>
            <person name="Costello J.C."/>
            <person name="Coyne J.A."/>
            <person name="Daub J."/>
            <person name="David R.G."/>
            <person name="Delcher A.L."/>
            <person name="Delehaunty K."/>
            <person name="Do C.B."/>
            <person name="Ebling H."/>
            <person name="Edwards K."/>
            <person name="Eickbush T."/>
            <person name="Evans J.D."/>
            <person name="Filipski A."/>
            <person name="Findeiss S."/>
            <person name="Freyhult E."/>
            <person name="Fulton L."/>
            <person name="Fulton R."/>
            <person name="Garcia A.C."/>
            <person name="Gardiner A."/>
            <person name="Garfield D.A."/>
            <person name="Garvin B.E."/>
            <person name="Gibson G."/>
            <person name="Gilbert D."/>
            <person name="Gnerre S."/>
            <person name="Godfrey J."/>
            <person name="Good R."/>
            <person name="Gotea V."/>
            <person name="Gravely B."/>
            <person name="Greenberg A.J."/>
            <person name="Griffiths-Jones S."/>
            <person name="Gross S."/>
            <person name="Guigo R."/>
            <person name="Gustafson E.A."/>
            <person name="Haerty W."/>
            <person name="Hahn M.W."/>
            <person name="Halligan D.L."/>
            <person name="Halpern A.L."/>
            <person name="Halter G.M."/>
            <person name="Han M.V."/>
            <person name="Heger A."/>
            <person name="Hillier L."/>
            <person name="Hinrichs A.S."/>
            <person name="Holmes I."/>
            <person name="Hoskins R.A."/>
            <person name="Hubisz M.J."/>
            <person name="Hultmark D."/>
            <person name="Huntley M.A."/>
            <person name="Jaffe D.B."/>
            <person name="Jagadeeshan S."/>
            <person name="Jeck W.R."/>
            <person name="Johnson J."/>
            <person name="Jones C.D."/>
            <person name="Jordan W.C."/>
            <person name="Karpen G.H."/>
            <person name="Kataoka E."/>
            <person name="Keightley P.D."/>
            <person name="Kheradpour P."/>
            <person name="Kirkness E.F."/>
            <person name="Koerich L.B."/>
            <person name="Kristiansen K."/>
            <person name="Kudrna D."/>
            <person name="Kulathinal R.J."/>
            <person name="Kumar S."/>
            <person name="Kwok R."/>
            <person name="Lander E."/>
            <person name="Langley C.H."/>
            <person name="Lapoint R."/>
            <person name="Lazzaro B.P."/>
            <person name="Lee S.J."/>
            <person name="Levesque L."/>
            <person name="Li R."/>
            <person name="Lin C.F."/>
            <person name="Lin M.F."/>
            <person name="Lindblad-Toh K."/>
            <person name="Llopart A."/>
            <person name="Long M."/>
            <person name="Low L."/>
            <person name="Lozovsky E."/>
            <person name="Lu J."/>
            <person name="Luo M."/>
            <person name="Machado C.A."/>
            <person name="Makalowski W."/>
            <person name="Marzo M."/>
            <person name="Matsuda M."/>
            <person name="Matzkin L."/>
            <person name="McAllister B."/>
            <person name="McBride C.S."/>
            <person name="McKernan B."/>
            <person name="McKernan K."/>
            <person name="Mendez-Lago M."/>
            <person name="Minx P."/>
            <person name="Mollenhauer M.U."/>
            <person name="Montooth K."/>
            <person name="Mount S.M."/>
            <person name="Mu X."/>
            <person name="Myers E."/>
            <person name="Negre B."/>
            <person name="Newfeld S."/>
            <person name="Nielsen R."/>
            <person name="Noor M.A."/>
            <person name="O'Grady P."/>
            <person name="Pachter L."/>
            <person name="Papaceit M."/>
            <person name="Parisi M.J."/>
            <person name="Parisi M."/>
            <person name="Parts L."/>
            <person name="Pedersen J.S."/>
            <person name="Pesole G."/>
            <person name="Phillippy A.M."/>
            <person name="Ponting C.P."/>
            <person name="Pop M."/>
            <person name="Porcelli D."/>
            <person name="Powell J.R."/>
            <person name="Prohaska S."/>
            <person name="Pruitt K."/>
            <person name="Puig M."/>
            <person name="Quesneville H."/>
            <person name="Ram K.R."/>
            <person name="Rand D."/>
            <person name="Rasmussen M.D."/>
            <person name="Reed L.K."/>
            <person name="Reenan R."/>
            <person name="Reily A."/>
            <person name="Remington K.A."/>
            <person name="Rieger T.T."/>
            <person name="Ritchie M.G."/>
            <person name="Robin C."/>
            <person name="Rogers Y.H."/>
            <person name="Rohde C."/>
            <person name="Rozas J."/>
            <person name="Rubenfield M.J."/>
            <person name="Ruiz A."/>
            <person name="Russo S."/>
            <person name="Salzberg S.L."/>
            <person name="Sanchez-Gracia A."/>
            <person name="Saranga D.J."/>
            <person name="Sato H."/>
            <person name="Schaeffer S.W."/>
            <person name="Schatz M.C."/>
            <person name="Schlenke T."/>
            <person name="Schwartz R."/>
            <person name="Segarra C."/>
            <person name="Singh R.S."/>
            <person name="Sirot L."/>
            <person name="Sirota M."/>
            <person name="Sisneros N.B."/>
            <person name="Smith C.D."/>
            <person name="Smith T.F."/>
            <person name="Spieth J."/>
            <person name="Stage D.E."/>
            <person name="Stark A."/>
            <person name="Stephan W."/>
            <person name="Strausberg R.L."/>
            <person name="Strempel S."/>
            <person name="Sturgill D."/>
            <person name="Sutton G."/>
            <person name="Sutton G.G."/>
            <person name="Tao W."/>
            <person name="Teichmann S."/>
            <person name="Tobari Y.N."/>
            <person name="Tomimura Y."/>
            <person name="Tsolas J.M."/>
            <person name="Valente V.L."/>
            <person name="Venter E."/>
            <person name="Venter J.C."/>
            <person name="Vicario S."/>
            <person name="Vieira F.G."/>
            <person name="Vilella A.J."/>
            <person name="Villasante A."/>
            <person name="Walenz B."/>
            <person name="Wang J."/>
            <person name="Wasserman M."/>
            <person name="Watts T."/>
            <person name="Wilson D."/>
            <person name="Wilson R.K."/>
            <person name="Wing R.A."/>
            <person name="Wolfner M.F."/>
            <person name="Wong A."/>
            <person name="Wong G.K."/>
            <person name="Wu C.I."/>
            <person name="Wu G."/>
            <person name="Yamamoto D."/>
            <person name="Yang H.P."/>
            <person name="Yang S.P."/>
            <person name="Yorke J.A."/>
            <person name="Yoshida K."/>
            <person name="Zdobnov E."/>
            <person name="Zhang P."/>
            <person name="Zhang Y."/>
            <person name="Zimin A.V."/>
            <person name="Baldwin J."/>
            <person name="Abdouelleil A."/>
            <person name="Abdulkadir J."/>
            <person name="Abebe A."/>
            <person name="Abera B."/>
            <person name="Abreu J."/>
            <person name="Acer S.C."/>
            <person name="Aftuck L."/>
            <person name="Alexander A."/>
            <person name="An P."/>
            <person name="Anderson E."/>
            <person name="Anderson S."/>
            <person name="Arachi H."/>
            <person name="Azer M."/>
            <person name="Bachantsang P."/>
            <person name="Barry A."/>
            <person name="Bayul T."/>
            <person name="Berlin A."/>
            <person name="Bessette D."/>
            <person name="Bloom T."/>
            <person name="Blye J."/>
            <person name="Boguslavskiy L."/>
            <person name="Bonnet C."/>
            <person name="Boukhgalter B."/>
            <person name="Bourzgui I."/>
            <person name="Brown A."/>
            <person name="Cahill P."/>
            <person name="Channer S."/>
            <person name="Cheshatsang Y."/>
            <person name="Chuda L."/>
            <person name="Citroen M."/>
            <person name="Collymore A."/>
            <person name="Cooke P."/>
            <person name="Costello M."/>
            <person name="D'Aco K."/>
            <person name="Daza R."/>
            <person name="De Haan G."/>
            <person name="DeGray S."/>
            <person name="DeMaso C."/>
            <person name="Dhargay N."/>
            <person name="Dooley K."/>
            <person name="Dooley E."/>
            <person name="Doricent M."/>
            <person name="Dorje P."/>
            <person name="Dorjee K."/>
            <person name="Dupes A."/>
            <person name="Elong R."/>
            <person name="Falk J."/>
            <person name="Farina A."/>
            <person name="Faro S."/>
            <person name="Ferguson D."/>
            <person name="Fisher S."/>
            <person name="Foley C.D."/>
            <person name="Franke A."/>
            <person name="Friedrich D."/>
            <person name="Gadbois L."/>
            <person name="Gearin G."/>
            <person name="Gearin C.R."/>
            <person name="Giannoukos G."/>
            <person name="Goode T."/>
            <person name="Graham J."/>
            <person name="Grandbois E."/>
            <person name="Grewal S."/>
            <person name="Gyaltsen K."/>
            <person name="Hafez N."/>
            <person name="Hagos B."/>
            <person name="Hall J."/>
            <person name="Henson C."/>
            <person name="Hollinger A."/>
            <person name="Honan T."/>
            <person name="Huard M.D."/>
            <person name="Hughes L."/>
            <person name="Hurhula B."/>
            <person name="Husby M.E."/>
            <person name="Kamat A."/>
            <person name="Kanga B."/>
            <person name="Kashin S."/>
            <person name="Khazanovich D."/>
            <person name="Kisner P."/>
            <person name="Lance K."/>
            <person name="Lara M."/>
            <person name="Lee W."/>
            <person name="Lennon N."/>
            <person name="Letendre F."/>
            <person name="LeVine R."/>
            <person name="Lipovsky A."/>
            <person name="Liu X."/>
            <person name="Liu J."/>
            <person name="Liu S."/>
            <person name="Lokyitsang T."/>
            <person name="Lokyitsang Y."/>
            <person name="Lubonja R."/>
            <person name="Lui A."/>
            <person name="MacDonald P."/>
            <person name="Magnisalis V."/>
            <person name="Maru K."/>
            <person name="Matthews C."/>
            <person name="McCusker W."/>
            <person name="McDonough S."/>
            <person name="Mehta T."/>
            <person name="Meldrim J."/>
            <person name="Meneus L."/>
            <person name="Mihai O."/>
            <person name="Mihalev A."/>
            <person name="Mihova T."/>
            <person name="Mittelman R."/>
            <person name="Mlenga V."/>
            <person name="Montmayeur A."/>
            <person name="Mulrain L."/>
            <person name="Navidi A."/>
            <person name="Naylor J."/>
            <person name="Negash T."/>
            <person name="Nguyen T."/>
            <person name="Nguyen N."/>
            <person name="Nicol R."/>
            <person name="Norbu C."/>
            <person name="Norbu N."/>
            <person name="Novod N."/>
            <person name="O'Neill B."/>
            <person name="Osman S."/>
            <person name="Markiewicz E."/>
            <person name="Oyono O.L."/>
            <person name="Patti C."/>
            <person name="Phunkhang P."/>
            <person name="Pierre F."/>
            <person name="Priest M."/>
            <person name="Raghuraman S."/>
            <person name="Rege F."/>
            <person name="Reyes R."/>
            <person name="Rise C."/>
            <person name="Rogov P."/>
            <person name="Ross K."/>
            <person name="Ryan E."/>
            <person name="Settipalli S."/>
            <person name="Shea T."/>
            <person name="Sherpa N."/>
            <person name="Shi L."/>
            <person name="Shih D."/>
            <person name="Sparrow T."/>
            <person name="Spaulding J."/>
            <person name="Stalker J."/>
            <person name="Stange-Thomann N."/>
            <person name="Stavropoulos S."/>
            <person name="Stone C."/>
            <person name="Strader C."/>
            <person name="Tesfaye S."/>
            <person name="Thomson T."/>
            <person name="Thoulutsang Y."/>
            <person name="Thoulutsang D."/>
            <person name="Topham K."/>
            <person name="Topping I."/>
            <person name="Tsamla T."/>
            <person name="Vassiliev H."/>
            <person name="Vo A."/>
            <person name="Wangchuk T."/>
            <person name="Wangdi T."/>
            <person name="Weiand M."/>
            <person name="Wilkinson J."/>
            <person name="Wilson A."/>
            <person name="Yadav S."/>
            <person name="Young G."/>
            <person name="Yu Q."/>
            <person name="Zembek L."/>
            <person name="Zhong D."/>
            <person name="Zimmer A."/>
            <person name="Zwirko Z."/>
            <person name="Jaffe D.B."/>
            <person name="Alvarez P."/>
            <person name="Brockman W."/>
            <person name="Butler J."/>
            <person name="Chin C."/>
            <person name="Gnerre S."/>
            <person name="Grabherr M."/>
            <person name="Kleber M."/>
            <person name="Mauceli E."/>
            <person name="MacCallum I."/>
        </authorList>
    </citation>
    <scope>NUCLEOTIDE SEQUENCE [LARGE SCALE GENOMIC DNA]</scope>
    <source>
        <strain evidence="3">Tucson 15287-2541.00</strain>
    </source>
</reference>
<evidence type="ECO:0000256" key="1">
    <source>
        <dbReference type="SAM" id="Phobius"/>
    </source>
</evidence>
<dbReference type="HOGENOM" id="CLU_1246527_0_0_1"/>
<accession>B4K3W5</accession>
<dbReference type="GO" id="GO:0005819">
    <property type="term" value="C:spindle"/>
    <property type="evidence" value="ECO:0007669"/>
    <property type="project" value="EnsemblMetazoa"/>
</dbReference>
<sequence>MKKLKQRMSQCAADYLSTLDALPAHLKRDSNVPKLLNLVVKGGGAQGLDRTLGNLLRVIPKAQTCDFQAFLNMDGLGILASHVISKGMDDANNTEISKKSVILAVQLYRNACSVCPQIARHALLGNSIATMFDAIVKSFQVSHQPLAIGLVVRQVPHNKSVANLSPFGVASKTLFPADHRQMLSNWPALAFRSKIGNSSFYVCCPFTTVGLIPCLLPLALPL</sequence>
<organism evidence="3">
    <name type="scientific">Drosophila grimshawi</name>
    <name type="common">Hawaiian fruit fly</name>
    <name type="synonym">Idiomyia grimshawi</name>
    <dbReference type="NCBI Taxonomy" id="7222"/>
    <lineage>
        <taxon>Eukaryota</taxon>
        <taxon>Metazoa</taxon>
        <taxon>Ecdysozoa</taxon>
        <taxon>Arthropoda</taxon>
        <taxon>Hexapoda</taxon>
        <taxon>Insecta</taxon>
        <taxon>Pterygota</taxon>
        <taxon>Neoptera</taxon>
        <taxon>Endopterygota</taxon>
        <taxon>Diptera</taxon>
        <taxon>Brachycera</taxon>
        <taxon>Muscomorpha</taxon>
        <taxon>Ephydroidea</taxon>
        <taxon>Drosophilidae</taxon>
        <taxon>Drosophila</taxon>
        <taxon>Hawaiian Drosophila</taxon>
    </lineage>
</organism>
<evidence type="ECO:0000313" key="3">
    <source>
        <dbReference type="Proteomes" id="UP000001070"/>
    </source>
</evidence>
<keyword evidence="1" id="KW-0472">Membrane</keyword>
<keyword evidence="1" id="KW-0812">Transmembrane</keyword>
<feature type="transmembrane region" description="Helical" evidence="1">
    <location>
        <begin position="200"/>
        <end position="220"/>
    </location>
</feature>
<gene>
    <name evidence="2" type="primary">Dgri\GH23261</name>
    <name evidence="2" type="ORF">Dgri_GH23261</name>
</gene>
<dbReference type="AlphaFoldDB" id="B4K3W5"/>